<dbReference type="GO" id="GO:0050479">
    <property type="term" value="F:glyceryl-ether monooxygenase activity"/>
    <property type="evidence" value="ECO:0007669"/>
    <property type="project" value="TreeGrafter"/>
</dbReference>
<keyword evidence="5" id="KW-0472">Membrane</keyword>
<dbReference type="GO" id="GO:0006643">
    <property type="term" value="P:membrane lipid metabolic process"/>
    <property type="evidence" value="ECO:0007669"/>
    <property type="project" value="TreeGrafter"/>
</dbReference>
<evidence type="ECO:0000256" key="5">
    <source>
        <dbReference type="ARBA" id="ARBA00023136"/>
    </source>
</evidence>
<keyword evidence="2" id="KW-0812">Transmembrane</keyword>
<dbReference type="GO" id="GO:0012505">
    <property type="term" value="C:endomembrane system"/>
    <property type="evidence" value="ECO:0007669"/>
    <property type="project" value="UniProtKB-SubCell"/>
</dbReference>
<dbReference type="GO" id="GO:0016020">
    <property type="term" value="C:membrane"/>
    <property type="evidence" value="ECO:0007669"/>
    <property type="project" value="GOC"/>
</dbReference>
<dbReference type="PANTHER" id="PTHR21624">
    <property type="entry name" value="STEROL DESATURASE-RELATED PROTEIN"/>
    <property type="match status" value="1"/>
</dbReference>
<reference evidence="6" key="1">
    <citation type="journal article" date="2021" name="PeerJ">
        <title>Extensive microbial diversity within the chicken gut microbiome revealed by metagenomics and culture.</title>
        <authorList>
            <person name="Gilroy R."/>
            <person name="Ravi A."/>
            <person name="Getino M."/>
            <person name="Pursley I."/>
            <person name="Horton D.L."/>
            <person name="Alikhan N.F."/>
            <person name="Baker D."/>
            <person name="Gharbi K."/>
            <person name="Hall N."/>
            <person name="Watson M."/>
            <person name="Adriaenssens E.M."/>
            <person name="Foster-Nyarko E."/>
            <person name="Jarju S."/>
            <person name="Secka A."/>
            <person name="Antonio M."/>
            <person name="Oren A."/>
            <person name="Chaudhuri R.R."/>
            <person name="La Ragione R."/>
            <person name="Hildebrand F."/>
            <person name="Pallen M.J."/>
        </authorList>
    </citation>
    <scope>NUCLEOTIDE SEQUENCE</scope>
    <source>
        <strain evidence="6">ChiGjej1B1-18357</strain>
    </source>
</reference>
<evidence type="ECO:0000256" key="3">
    <source>
        <dbReference type="ARBA" id="ARBA00022989"/>
    </source>
</evidence>
<organism evidence="6 7">
    <name type="scientific">Dietzia timorensis</name>
    <dbReference type="NCBI Taxonomy" id="499555"/>
    <lineage>
        <taxon>Bacteria</taxon>
        <taxon>Bacillati</taxon>
        <taxon>Actinomycetota</taxon>
        <taxon>Actinomycetes</taxon>
        <taxon>Mycobacteriales</taxon>
        <taxon>Dietziaceae</taxon>
        <taxon>Dietzia</taxon>
    </lineage>
</organism>
<evidence type="ECO:0000256" key="4">
    <source>
        <dbReference type="ARBA" id="ARBA00023002"/>
    </source>
</evidence>
<comment type="subcellular location">
    <subcellularLocation>
        <location evidence="1">Endomembrane system</location>
        <topology evidence="1">Multi-pass membrane protein</topology>
    </subcellularLocation>
</comment>
<dbReference type="PANTHER" id="PTHR21624:SF1">
    <property type="entry name" value="ALKYLGLYCEROL MONOOXYGENASE"/>
    <property type="match status" value="1"/>
</dbReference>
<reference evidence="6" key="2">
    <citation type="submission" date="2021-09" db="EMBL/GenBank/DDBJ databases">
        <authorList>
            <person name="Gilroy R."/>
        </authorList>
    </citation>
    <scope>NUCLEOTIDE SEQUENCE</scope>
    <source>
        <strain evidence="6">ChiGjej1B1-18357</strain>
    </source>
</reference>
<keyword evidence="3" id="KW-1133">Transmembrane helix</keyword>
<comment type="caution">
    <text evidence="6">The sequence shown here is derived from an EMBL/GenBank/DDBJ whole genome shotgun (WGS) entry which is preliminary data.</text>
</comment>
<evidence type="ECO:0000313" key="6">
    <source>
        <dbReference type="EMBL" id="HJE91007.1"/>
    </source>
</evidence>
<gene>
    <name evidence="6" type="ORF">K8V11_08375</name>
</gene>
<dbReference type="Proteomes" id="UP000776650">
    <property type="component" value="Unassembled WGS sequence"/>
</dbReference>
<evidence type="ECO:0000256" key="2">
    <source>
        <dbReference type="ARBA" id="ARBA00022692"/>
    </source>
</evidence>
<sequence>ILIVWDKLFGTFEPEDARVVYGLTKNIDTFNPVRVFGTEWIAIARDVAVSESWRERWSFLLRGPGWAYDNRRSTG</sequence>
<evidence type="ECO:0000313" key="7">
    <source>
        <dbReference type="Proteomes" id="UP000776650"/>
    </source>
</evidence>
<evidence type="ECO:0000256" key="1">
    <source>
        <dbReference type="ARBA" id="ARBA00004127"/>
    </source>
</evidence>
<protein>
    <submittedName>
        <fullName evidence="6">Sterol desaturase family protein</fullName>
    </submittedName>
</protein>
<dbReference type="EMBL" id="DYXM01000155">
    <property type="protein sequence ID" value="HJE91007.1"/>
    <property type="molecule type" value="Genomic_DNA"/>
</dbReference>
<feature type="non-terminal residue" evidence="6">
    <location>
        <position position="1"/>
    </location>
</feature>
<proteinExistence type="predicted"/>
<keyword evidence="4" id="KW-0560">Oxidoreductase</keyword>
<dbReference type="InterPro" id="IPR051689">
    <property type="entry name" value="Sterol_desaturase/TMEM195"/>
</dbReference>
<accession>A0A921JYH3</accession>
<dbReference type="AlphaFoldDB" id="A0A921JYH3"/>
<name>A0A921JYH3_9ACTN</name>